<evidence type="ECO:0000313" key="1">
    <source>
        <dbReference type="EMBL" id="RZC72212.1"/>
    </source>
</evidence>
<evidence type="ECO:0000313" key="2">
    <source>
        <dbReference type="Proteomes" id="UP000316621"/>
    </source>
</evidence>
<gene>
    <name evidence="1" type="ORF">C5167_035402</name>
</gene>
<dbReference type="EMBL" id="CM010721">
    <property type="protein sequence ID" value="RZC72212.1"/>
    <property type="molecule type" value="Genomic_DNA"/>
</dbReference>
<dbReference type="Gramene" id="RZC72212">
    <property type="protein sequence ID" value="RZC72212"/>
    <property type="gene ID" value="C5167_035402"/>
</dbReference>
<proteinExistence type="predicted"/>
<accession>A0A4Y7KIL0</accession>
<reference evidence="1 2" key="1">
    <citation type="journal article" date="2018" name="Science">
        <title>The opium poppy genome and morphinan production.</title>
        <authorList>
            <person name="Guo L."/>
            <person name="Winzer T."/>
            <person name="Yang X."/>
            <person name="Li Y."/>
            <person name="Ning Z."/>
            <person name="He Z."/>
            <person name="Teodor R."/>
            <person name="Lu Y."/>
            <person name="Bowser T.A."/>
            <person name="Graham I.A."/>
            <person name="Ye K."/>
        </authorList>
    </citation>
    <scope>NUCLEOTIDE SEQUENCE [LARGE SCALE GENOMIC DNA]</scope>
    <source>
        <strain evidence="2">cv. HN1</strain>
        <tissue evidence="1">Leaves</tissue>
    </source>
</reference>
<dbReference type="AlphaFoldDB" id="A0A4Y7KIL0"/>
<sequence length="190" mass="21127">MVKLELLKYEGVSESIIRIIVSKGLIKEKISLTSPSVVTDKGFDEYYAMLAEVGLHHFNRSYGAVGFLEDRCTPSNAQYWLMIKSAKQWILKWEILCGIYCRSIAFQLPRPHAVMEKMKENMPDHAKLLKITGSSTSTGVTIAIEKAAIPKQIGASFASLSFLLASDFIRRRTSPTLGQGASKVLTQDIV</sequence>
<name>A0A4Y7KIL0_PAPSO</name>
<protein>
    <submittedName>
        <fullName evidence="1">Uncharacterized protein</fullName>
    </submittedName>
</protein>
<keyword evidence="2" id="KW-1185">Reference proteome</keyword>
<organism evidence="1 2">
    <name type="scientific">Papaver somniferum</name>
    <name type="common">Opium poppy</name>
    <dbReference type="NCBI Taxonomy" id="3469"/>
    <lineage>
        <taxon>Eukaryota</taxon>
        <taxon>Viridiplantae</taxon>
        <taxon>Streptophyta</taxon>
        <taxon>Embryophyta</taxon>
        <taxon>Tracheophyta</taxon>
        <taxon>Spermatophyta</taxon>
        <taxon>Magnoliopsida</taxon>
        <taxon>Ranunculales</taxon>
        <taxon>Papaveraceae</taxon>
        <taxon>Papaveroideae</taxon>
        <taxon>Papaver</taxon>
    </lineage>
</organism>
<dbReference type="Proteomes" id="UP000316621">
    <property type="component" value="Chromosome 7"/>
</dbReference>